<dbReference type="SUPFAM" id="SSF53756">
    <property type="entry name" value="UDP-Glycosyltransferase/glycogen phosphorylase"/>
    <property type="match status" value="1"/>
</dbReference>
<dbReference type="GO" id="GO:0016757">
    <property type="term" value="F:glycosyltransferase activity"/>
    <property type="evidence" value="ECO:0007669"/>
    <property type="project" value="UniProtKB-KW"/>
</dbReference>
<dbReference type="Pfam" id="PF00534">
    <property type="entry name" value="Glycos_transf_1"/>
    <property type="match status" value="1"/>
</dbReference>
<dbReference type="InterPro" id="IPR029044">
    <property type="entry name" value="Nucleotide-diphossugar_trans"/>
</dbReference>
<evidence type="ECO:0000313" key="5">
    <source>
        <dbReference type="Proteomes" id="UP000319342"/>
    </source>
</evidence>
<keyword evidence="4" id="KW-0808">Transferase</keyword>
<feature type="domain" description="Glycosyltransferase 2-like" evidence="3">
    <location>
        <begin position="20"/>
        <end position="144"/>
    </location>
</feature>
<evidence type="ECO:0000313" key="4">
    <source>
        <dbReference type="EMBL" id="QDU86026.1"/>
    </source>
</evidence>
<reference evidence="4 5" key="1">
    <citation type="submission" date="2019-02" db="EMBL/GenBank/DDBJ databases">
        <title>Deep-cultivation of Planctomycetes and their phenomic and genomic characterization uncovers novel biology.</title>
        <authorList>
            <person name="Wiegand S."/>
            <person name="Jogler M."/>
            <person name="Boedeker C."/>
            <person name="Pinto D."/>
            <person name="Vollmers J."/>
            <person name="Rivas-Marin E."/>
            <person name="Kohn T."/>
            <person name="Peeters S.H."/>
            <person name="Heuer A."/>
            <person name="Rast P."/>
            <person name="Oberbeckmann S."/>
            <person name="Bunk B."/>
            <person name="Jeske O."/>
            <person name="Meyerdierks A."/>
            <person name="Storesund J.E."/>
            <person name="Kallscheuer N."/>
            <person name="Luecker S."/>
            <person name="Lage O.M."/>
            <person name="Pohl T."/>
            <person name="Merkel B.J."/>
            <person name="Hornburger P."/>
            <person name="Mueller R.-W."/>
            <person name="Bruemmer F."/>
            <person name="Labrenz M."/>
            <person name="Spormann A.M."/>
            <person name="Op den Camp H."/>
            <person name="Overmann J."/>
            <person name="Amann R."/>
            <person name="Jetten M.S.M."/>
            <person name="Mascher T."/>
            <person name="Medema M.H."/>
            <person name="Devos D.P."/>
            <person name="Kaster A.-K."/>
            <person name="Ovreas L."/>
            <person name="Rohde M."/>
            <person name="Galperin M.Y."/>
            <person name="Jogler C."/>
        </authorList>
    </citation>
    <scope>NUCLEOTIDE SEQUENCE [LARGE SCALE GENOMIC DNA]</scope>
    <source>
        <strain evidence="4 5">Pla163</strain>
    </source>
</reference>
<name>A0A518D3H3_9BACT</name>
<dbReference type="Gene3D" id="3.40.50.2000">
    <property type="entry name" value="Glycogen Phosphorylase B"/>
    <property type="match status" value="2"/>
</dbReference>
<dbReference type="AlphaFoldDB" id="A0A518D3H3"/>
<dbReference type="OrthoDB" id="73743at2"/>
<evidence type="ECO:0000259" key="3">
    <source>
        <dbReference type="Pfam" id="PF00535"/>
    </source>
</evidence>
<organism evidence="4 5">
    <name type="scientific">Rohdeia mirabilis</name>
    <dbReference type="NCBI Taxonomy" id="2528008"/>
    <lineage>
        <taxon>Bacteria</taxon>
        <taxon>Pseudomonadati</taxon>
        <taxon>Planctomycetota</taxon>
        <taxon>Planctomycetia</taxon>
        <taxon>Planctomycetia incertae sedis</taxon>
        <taxon>Rohdeia</taxon>
    </lineage>
</organism>
<accession>A0A518D3H3</accession>
<sequence length="794" mass="86938">MTPSVRKQSATSGPASVGAVVIGRNEGERLAACLDSLGTAPLAAVVYVDSGSTDDSVELAEARGAHVVHLDTSRGFTAARARNAGYRALRELAPRTELVQFLDGDCVLEEGWIQAGRDRLATEAILAAVCGRRRERFPDATPYNRLCDLEWDTPIGPAEACGGDALIRMRALVESGGYDDNFIAGEEPELCHRLRQRGWRVERLDAPMTVHDAAITRFGSWWKRMVRSGYAAASNLDRHGVHGVRHMVALVRSALLHAVLLPAGTFASSLAALAFLPWLAPLPWVLLALLYRRQLRRIAAGRVARGADPIHARTYARYTLLAKWAESLGVLRQWYGRALGRPAGLMEYKPKPSDPAPNDPSKARSSAAASTPEVATGGASHEPLAGGRASEPVRVGYLVNQYPKTSHAWMRREIEGVLATGVEIDRYSIRRVDEPLVDPGDVREQTATTILLEQGAVRVALAVLATVCTRPLRFLSALRQAWSIGRNHPRGRAFHLVYLAEACLLLRFLQRRPVGHLHAHFGTNSATVALFTHTLGGPPFSFTFHGPEIFESISPRCLRAKIHAAAFVVAISHHGFSALERWSDPDDWNKLRLIRCGTDERFLAEKETAPPAEQRVVCVARLSPVKGHLVLLDALAKLVEEGFDPQLSLVGDGDFRPAIERRARALGLFERIRWCGWLSGDGVRDEVLASRLMVLPSFDEGLPVVFMESLALHRPVISTYIAGIPELIENDNTGWVVPAGSVDHLVDALREALSLDDESLMRIARNGAEAVRERHDSQKEAARLAALFRGTNAA</sequence>
<feature type="region of interest" description="Disordered" evidence="1">
    <location>
        <begin position="346"/>
        <end position="387"/>
    </location>
</feature>
<proteinExistence type="predicted"/>
<keyword evidence="5" id="KW-1185">Reference proteome</keyword>
<evidence type="ECO:0000259" key="2">
    <source>
        <dbReference type="Pfam" id="PF00534"/>
    </source>
</evidence>
<feature type="domain" description="Glycosyl transferase family 1" evidence="2">
    <location>
        <begin position="603"/>
        <end position="768"/>
    </location>
</feature>
<dbReference type="EMBL" id="CP036290">
    <property type="protein sequence ID" value="QDU86026.1"/>
    <property type="molecule type" value="Genomic_DNA"/>
</dbReference>
<dbReference type="RefSeq" id="WP_145190508.1">
    <property type="nucleotide sequence ID" value="NZ_CP036290.1"/>
</dbReference>
<dbReference type="InterPro" id="IPR001296">
    <property type="entry name" value="Glyco_trans_1"/>
</dbReference>
<dbReference type="InterPro" id="IPR001173">
    <property type="entry name" value="Glyco_trans_2-like"/>
</dbReference>
<gene>
    <name evidence="4" type="primary">kanE_3</name>
    <name evidence="4" type="ORF">Pla163_31750</name>
</gene>
<keyword evidence="4" id="KW-0328">Glycosyltransferase</keyword>
<dbReference type="PANTHER" id="PTHR12526">
    <property type="entry name" value="GLYCOSYLTRANSFERASE"/>
    <property type="match status" value="1"/>
</dbReference>
<dbReference type="Gene3D" id="3.90.550.10">
    <property type="entry name" value="Spore Coat Polysaccharide Biosynthesis Protein SpsA, Chain A"/>
    <property type="match status" value="1"/>
</dbReference>
<protein>
    <submittedName>
        <fullName evidence="4">Alpha-D-kanosaminyltransferase</fullName>
        <ecNumber evidence="4">2.4.1.301</ecNumber>
    </submittedName>
</protein>
<dbReference type="Pfam" id="PF00535">
    <property type="entry name" value="Glycos_transf_2"/>
    <property type="match status" value="1"/>
</dbReference>
<dbReference type="Proteomes" id="UP000319342">
    <property type="component" value="Chromosome"/>
</dbReference>
<dbReference type="SUPFAM" id="SSF53448">
    <property type="entry name" value="Nucleotide-diphospho-sugar transferases"/>
    <property type="match status" value="1"/>
</dbReference>
<evidence type="ECO:0000256" key="1">
    <source>
        <dbReference type="SAM" id="MobiDB-lite"/>
    </source>
</evidence>
<dbReference type="EC" id="2.4.1.301" evidence="4"/>